<proteinExistence type="predicted"/>
<evidence type="ECO:0000313" key="2">
    <source>
        <dbReference type="Proteomes" id="UP000006073"/>
    </source>
</evidence>
<protein>
    <submittedName>
        <fullName evidence="1">Uncharacterized protein</fullName>
    </submittedName>
</protein>
<reference evidence="1 2" key="1">
    <citation type="journal article" date="2013" name="Genome Announc.">
        <title>Draft Genome Sequence of Indibacter alkaliphilus Strain LW1T, Isolated from Lonar Lake, a Haloalkaline Lake in the Buldana District of Maharashtra, India.</title>
        <authorList>
            <person name="Singh A."/>
            <person name="Kumar Jangir P."/>
            <person name="Sharma R."/>
            <person name="Singh A."/>
            <person name="Kumar Pinnaka A."/>
            <person name="Shivaji S."/>
        </authorList>
    </citation>
    <scope>NUCLEOTIDE SEQUENCE [LARGE SCALE GENOMIC DNA]</scope>
    <source>
        <strain evidence="2">CCUG 57479 / KCTC 22604 / LW1</strain>
    </source>
</reference>
<dbReference type="EMBL" id="ALWO02000052">
    <property type="protein sequence ID" value="EOZ91924.1"/>
    <property type="molecule type" value="Genomic_DNA"/>
</dbReference>
<accession>S2CZ80</accession>
<dbReference type="AlphaFoldDB" id="S2CZ80"/>
<organism evidence="1 2">
    <name type="scientific">Indibacter alkaliphilus (strain CCUG 57479 / KCTC 22604 / LW1)</name>
    <dbReference type="NCBI Taxonomy" id="1189612"/>
    <lineage>
        <taxon>Bacteria</taxon>
        <taxon>Pseudomonadati</taxon>
        <taxon>Bacteroidota</taxon>
        <taxon>Cytophagia</taxon>
        <taxon>Cytophagales</taxon>
        <taxon>Cyclobacteriaceae</taxon>
    </lineage>
</organism>
<gene>
    <name evidence="1" type="ORF">A33Q_4017</name>
</gene>
<evidence type="ECO:0000313" key="1">
    <source>
        <dbReference type="EMBL" id="EOZ91924.1"/>
    </source>
</evidence>
<dbReference type="Proteomes" id="UP000006073">
    <property type="component" value="Unassembled WGS sequence"/>
</dbReference>
<comment type="caution">
    <text evidence="1">The sequence shown here is derived from an EMBL/GenBank/DDBJ whole genome shotgun (WGS) entry which is preliminary data.</text>
</comment>
<dbReference type="eggNOG" id="ENOG5033MH0">
    <property type="taxonomic scope" value="Bacteria"/>
</dbReference>
<dbReference type="RefSeq" id="WP_009033223.1">
    <property type="nucleotide sequence ID" value="NZ_ALWO02000052.1"/>
</dbReference>
<keyword evidence="2" id="KW-1185">Reference proteome</keyword>
<dbReference type="OrthoDB" id="1430466at2"/>
<name>S2CZ80_INDAL</name>
<sequence>MENFGDILFNAISYTRSLLFAEGELANLTVLSNDRVIQLIDEDKEETIKIDHPVGWRADDTPINSTITYSKEELINRYRFMSETKLPLDGIYRLVTLTETLLSFILKNVLIEFPGKIPNKRKIDVSLALGADSIESIKIGIVDNILNEIAYKSPKEFAEEFHNYVGLNLLENPIYHKYIELKATRDIHIHNSGYANDIYLAKAGPLSRVKSGIYLPVTVQYFLQSYEACIQLTEILENELHKIWPSPEYLKSKAAMNEKGKEKVIEENVDQVIEESQKKAKEGHTDNE</sequence>